<keyword evidence="4" id="KW-1133">Transmembrane helix</keyword>
<keyword evidence="6" id="KW-1185">Reference proteome</keyword>
<evidence type="ECO:0000256" key="2">
    <source>
        <dbReference type="ARBA" id="ARBA00006727"/>
    </source>
</evidence>
<feature type="transmembrane region" description="Helical" evidence="4">
    <location>
        <begin position="204"/>
        <end position="224"/>
    </location>
</feature>
<feature type="transmembrane region" description="Helical" evidence="4">
    <location>
        <begin position="180"/>
        <end position="198"/>
    </location>
</feature>
<evidence type="ECO:0000256" key="1">
    <source>
        <dbReference type="ARBA" id="ARBA00004141"/>
    </source>
</evidence>
<evidence type="ECO:0008006" key="7">
    <source>
        <dbReference type="Google" id="ProtNLM"/>
    </source>
</evidence>
<reference evidence="5 6" key="1">
    <citation type="submission" date="2024-01" db="EMBL/GenBank/DDBJ databases">
        <title>A draft genome for the cacao thread blight pathogen Marasmiellus scandens.</title>
        <authorList>
            <person name="Baruah I.K."/>
            <person name="Leung J."/>
            <person name="Bukari Y."/>
            <person name="Amoako-Attah I."/>
            <person name="Meinhardt L.W."/>
            <person name="Bailey B.A."/>
            <person name="Cohen S.P."/>
        </authorList>
    </citation>
    <scope>NUCLEOTIDE SEQUENCE [LARGE SCALE GENOMIC DNA]</scope>
    <source>
        <strain evidence="5 6">GH-19</strain>
    </source>
</reference>
<comment type="similarity">
    <text evidence="2">Belongs to the major facilitator superfamily. Monocarboxylate porter (TC 2.A.1.13) family.</text>
</comment>
<dbReference type="InterPro" id="IPR036259">
    <property type="entry name" value="MFS_trans_sf"/>
</dbReference>
<name>A0ABR1JH27_9AGAR</name>
<evidence type="ECO:0000256" key="3">
    <source>
        <dbReference type="SAM" id="MobiDB-lite"/>
    </source>
</evidence>
<dbReference type="PANTHER" id="PTHR11360:SF284">
    <property type="entry name" value="EG:103B4.3 PROTEIN-RELATED"/>
    <property type="match status" value="1"/>
</dbReference>
<evidence type="ECO:0000256" key="4">
    <source>
        <dbReference type="SAM" id="Phobius"/>
    </source>
</evidence>
<dbReference type="InterPro" id="IPR050327">
    <property type="entry name" value="Proton-linked_MCT"/>
</dbReference>
<dbReference type="Proteomes" id="UP001498398">
    <property type="component" value="Unassembled WGS sequence"/>
</dbReference>
<sequence length="419" mass="45808">MSKSILQCTAKVQPKNIMPAEAMHANPPDPTPDHGQCPPLSCPTVSRSSGPGTALDSTVSTLHEGIDNEKVFDPESAKIEEETTTESKSPSIMGADTEEMTFPDGGLRAWLVVLGCFMYGCSCMGWGLVWGVLQDYYHTNLFPDTKLSVLSIVGGLCNFTMNGSSYFFGGLGDRFGYKRMIAISCFLAYCCLLASAFTTKIYHLFLFQGALFGLAQGIGLPLYMSLSSQWFYKKRGLATGLAVSGAGIGGGLESLIVRPMLTNLGFKKTMIIYSTMHAVVWVIAWFLIKERIPRGKNANKKRRWLPKKITGSFYSVALSMFFGIFGYLSPYYFSPTYTRQFVPSINPSSLLISVPLVLMNFCLGLGRQFSGASIGGAILSATDNNWTAVTMYSGSMQLIGAACILYARFHKDRRILAVV</sequence>
<feature type="region of interest" description="Disordered" evidence="3">
    <location>
        <begin position="21"/>
        <end position="55"/>
    </location>
</feature>
<protein>
    <recommendedName>
        <fullName evidence="7">MFS general substrate transporter</fullName>
    </recommendedName>
</protein>
<evidence type="ECO:0000313" key="6">
    <source>
        <dbReference type="Proteomes" id="UP001498398"/>
    </source>
</evidence>
<comment type="subcellular location">
    <subcellularLocation>
        <location evidence="1">Membrane</location>
        <topology evidence="1">Multi-pass membrane protein</topology>
    </subcellularLocation>
</comment>
<proteinExistence type="inferred from homology"/>
<keyword evidence="4" id="KW-0472">Membrane</keyword>
<feature type="transmembrane region" description="Helical" evidence="4">
    <location>
        <begin position="109"/>
        <end position="129"/>
    </location>
</feature>
<accession>A0ABR1JH27</accession>
<keyword evidence="4" id="KW-0812">Transmembrane</keyword>
<feature type="transmembrane region" description="Helical" evidence="4">
    <location>
        <begin position="309"/>
        <end position="328"/>
    </location>
</feature>
<dbReference type="PANTHER" id="PTHR11360">
    <property type="entry name" value="MONOCARBOXYLATE TRANSPORTER"/>
    <property type="match status" value="1"/>
</dbReference>
<dbReference type="Gene3D" id="1.20.1250.20">
    <property type="entry name" value="MFS general substrate transporter like domains"/>
    <property type="match status" value="1"/>
</dbReference>
<feature type="transmembrane region" description="Helical" evidence="4">
    <location>
        <begin position="236"/>
        <end position="258"/>
    </location>
</feature>
<feature type="compositionally biased region" description="Polar residues" evidence="3">
    <location>
        <begin position="43"/>
        <end position="55"/>
    </location>
</feature>
<gene>
    <name evidence="5" type="ORF">VKT23_010506</name>
</gene>
<organism evidence="5 6">
    <name type="scientific">Marasmiellus scandens</name>
    <dbReference type="NCBI Taxonomy" id="2682957"/>
    <lineage>
        <taxon>Eukaryota</taxon>
        <taxon>Fungi</taxon>
        <taxon>Dikarya</taxon>
        <taxon>Basidiomycota</taxon>
        <taxon>Agaricomycotina</taxon>
        <taxon>Agaricomycetes</taxon>
        <taxon>Agaricomycetidae</taxon>
        <taxon>Agaricales</taxon>
        <taxon>Marasmiineae</taxon>
        <taxon>Omphalotaceae</taxon>
        <taxon>Marasmiellus</taxon>
    </lineage>
</organism>
<dbReference type="EMBL" id="JBANRG010000020">
    <property type="protein sequence ID" value="KAK7457206.1"/>
    <property type="molecule type" value="Genomic_DNA"/>
</dbReference>
<dbReference type="SUPFAM" id="SSF103473">
    <property type="entry name" value="MFS general substrate transporter"/>
    <property type="match status" value="1"/>
</dbReference>
<feature type="transmembrane region" description="Helical" evidence="4">
    <location>
        <begin position="270"/>
        <end position="288"/>
    </location>
</feature>
<dbReference type="Pfam" id="PF07690">
    <property type="entry name" value="MFS_1"/>
    <property type="match status" value="1"/>
</dbReference>
<feature type="region of interest" description="Disordered" evidence="3">
    <location>
        <begin position="73"/>
        <end position="96"/>
    </location>
</feature>
<dbReference type="InterPro" id="IPR011701">
    <property type="entry name" value="MFS"/>
</dbReference>
<comment type="caution">
    <text evidence="5">The sequence shown here is derived from an EMBL/GenBank/DDBJ whole genome shotgun (WGS) entry which is preliminary data.</text>
</comment>
<evidence type="ECO:0000313" key="5">
    <source>
        <dbReference type="EMBL" id="KAK7457206.1"/>
    </source>
</evidence>
<feature type="transmembrane region" description="Helical" evidence="4">
    <location>
        <begin position="149"/>
        <end position="168"/>
    </location>
</feature>